<sequence length="255" mass="28336">MLVLFFIIPYLFLVSESCLVIQSASCKCVAALMDNVTIMNDYPFYEDAIQHPILAPTFRVDEVDGCSVYFGCDEGYDLVILDPTLNPMVTKFGAYPAEGFCDPRTQKWMVDDGSGLGFKAFSQMNGICVDYRPKNCSCGRFDLLSVPVYNAGGLMFDNEAPVLQLTLKDGVYTNCVMQVGCPKEGRKKFFYFKPGTSGDLEGYEIPLYLSGMPGHPDYNYVNVTCMNALYPYQYLVNGTEYHIGQTVCSTGVVTL</sequence>
<dbReference type="AlphaFoldDB" id="A0A6A5H233"/>
<protein>
    <submittedName>
        <fullName evidence="2">Uncharacterized protein</fullName>
    </submittedName>
</protein>
<accession>A0A6A5H233</accession>
<name>A0A6A5H233_CAERE</name>
<gene>
    <name evidence="2" type="ORF">GCK72_009258</name>
</gene>
<dbReference type="GeneID" id="9800493"/>
<dbReference type="KEGG" id="crq:GCK72_009258"/>
<evidence type="ECO:0000313" key="3">
    <source>
        <dbReference type="Proteomes" id="UP000483820"/>
    </source>
</evidence>
<dbReference type="EMBL" id="WUAV01000003">
    <property type="protein sequence ID" value="KAF1761005.1"/>
    <property type="molecule type" value="Genomic_DNA"/>
</dbReference>
<reference evidence="2 3" key="1">
    <citation type="submission" date="2019-12" db="EMBL/GenBank/DDBJ databases">
        <title>Chromosome-level assembly of the Caenorhabditis remanei genome.</title>
        <authorList>
            <person name="Teterina A.A."/>
            <person name="Willis J.H."/>
            <person name="Phillips P.C."/>
        </authorList>
    </citation>
    <scope>NUCLEOTIDE SEQUENCE [LARGE SCALE GENOMIC DNA]</scope>
    <source>
        <strain evidence="2 3">PX506</strain>
        <tissue evidence="2">Whole organism</tissue>
    </source>
</reference>
<feature type="chain" id="PRO_5025614628" evidence="1">
    <location>
        <begin position="18"/>
        <end position="255"/>
    </location>
</feature>
<evidence type="ECO:0000313" key="2">
    <source>
        <dbReference type="EMBL" id="KAF1761005.1"/>
    </source>
</evidence>
<dbReference type="CTD" id="9800493"/>
<comment type="caution">
    <text evidence="2">The sequence shown here is derived from an EMBL/GenBank/DDBJ whole genome shotgun (WGS) entry which is preliminary data.</text>
</comment>
<feature type="signal peptide" evidence="1">
    <location>
        <begin position="1"/>
        <end position="17"/>
    </location>
</feature>
<organism evidence="2 3">
    <name type="scientific">Caenorhabditis remanei</name>
    <name type="common">Caenorhabditis vulgaris</name>
    <dbReference type="NCBI Taxonomy" id="31234"/>
    <lineage>
        <taxon>Eukaryota</taxon>
        <taxon>Metazoa</taxon>
        <taxon>Ecdysozoa</taxon>
        <taxon>Nematoda</taxon>
        <taxon>Chromadorea</taxon>
        <taxon>Rhabditida</taxon>
        <taxon>Rhabditina</taxon>
        <taxon>Rhabditomorpha</taxon>
        <taxon>Rhabditoidea</taxon>
        <taxon>Rhabditidae</taxon>
        <taxon>Peloderinae</taxon>
        <taxon>Caenorhabditis</taxon>
    </lineage>
</organism>
<evidence type="ECO:0000256" key="1">
    <source>
        <dbReference type="SAM" id="SignalP"/>
    </source>
</evidence>
<proteinExistence type="predicted"/>
<keyword evidence="1" id="KW-0732">Signal</keyword>
<dbReference type="RefSeq" id="XP_003092682.2">
    <property type="nucleotide sequence ID" value="XM_003092634.2"/>
</dbReference>
<dbReference type="Proteomes" id="UP000483820">
    <property type="component" value="Chromosome III"/>
</dbReference>